<name>A0A7S0ZJL8_9RHOD</name>
<feature type="compositionally biased region" description="Low complexity" evidence="2">
    <location>
        <begin position="146"/>
        <end position="158"/>
    </location>
</feature>
<sequence>MSSSTLEGYDISEEVESLKLAVQLSVASLNHVRGSESSVEERQDDLAEALEVVRDARERYDIVRLLLKEMEPDERDVWMPAARDAQQELRDILADARDLKANLDRILEEERNSKNHQLNEDATEDEDEAEEYQSSGAPMIELEHSMTSSSNENSMNHHGNVGLEQDRTRESDASSSQVYDGNSSVPDSSAPRSSQSGSSQDSSPAGTQDSDHRLFILLKETNESLDGAMESIHENSTQDGKVIQTVLDHLLSITEFARSRFDEFKHLLSAADVEQKRKWLPNARETQARMRQCVDTLSTLRAVPESEFAAAVASNQGESNNLPPAAALSKSDRDSGLVDEIASLDSKLDALASSLSVSKSVVSDAKVRLHRYNSSISSSDKWALLNQAEELIRAATAELRSVKQGYEDMKANVRRIPNDHPLHDQSVELARNAQNELQGVMLDLRDVRQRHQQLYTELIQYESIPNQEQNGSLESASNQSSSVVRSDDGEVQHKDVEGELEKLQDDIEDCVERLESSVIQASRLKHSEVDSGDQIETGALRAQCEIVVADSSRQLDTLLTLIESQQRVAQHLSNSHSKAEWGTRIGVNVSNATQLRDELMSYGTPLARLSSSENNRIQTSTREKSQPVSSSVPNVADLEQDYGVMVSEADAALQNAILAGTHRLSVLENGSTSRSEQKSILEDVDACLQDSKTLYEALAAHIRLLPDDRMKKELAKVGKQRKQEVSELLRLYLEKQQLFQNENGGSKSPPSVNATNSQTKNSEGSLNPEMTPKNAAEKGTESVSDDSISALMTQLHFSFELLSLEVNGAHQIRHPEWRGEQLQFAENTAIESRRLFDDASRSFSNLSIGEKDVWRSNMKQFQEILLSELESLSSAQQDTTEQTLLDTSSVAVRLEQLLKQGEVLDKVVELCNRPESDKEITKSYAASLHPRVQEFRTRYEKLKQEVEQLPSDTADRELIVNLVRELHSVVKHVLSGFAKLRVNKALEADKLKSASGAFDAARKSESQISASLSNAGTPKNAVKSPQLESSTAEIQENASSPKVDETHAERKKNSVNSSEEPSIPDSDHAEEADDENGTKMFCFCIPIRRKKK</sequence>
<proteinExistence type="predicted"/>
<organism evidence="3">
    <name type="scientific">Timspurckia oligopyrenoides</name>
    <dbReference type="NCBI Taxonomy" id="708627"/>
    <lineage>
        <taxon>Eukaryota</taxon>
        <taxon>Rhodophyta</taxon>
        <taxon>Bangiophyceae</taxon>
        <taxon>Porphyridiales</taxon>
        <taxon>Porphyridiaceae</taxon>
        <taxon>Timspurckia</taxon>
    </lineage>
</organism>
<feature type="compositionally biased region" description="Polar residues" evidence="2">
    <location>
        <begin position="313"/>
        <end position="322"/>
    </location>
</feature>
<feature type="region of interest" description="Disordered" evidence="2">
    <location>
        <begin position="741"/>
        <end position="785"/>
    </location>
</feature>
<feature type="region of interest" description="Disordered" evidence="2">
    <location>
        <begin position="312"/>
        <end position="331"/>
    </location>
</feature>
<keyword evidence="1" id="KW-0175">Coiled coil</keyword>
<dbReference type="EMBL" id="HBFP01011194">
    <property type="protein sequence ID" value="CAD8823679.1"/>
    <property type="molecule type" value="Transcribed_RNA"/>
</dbReference>
<feature type="compositionally biased region" description="Polar residues" evidence="2">
    <location>
        <begin position="173"/>
        <end position="182"/>
    </location>
</feature>
<reference evidence="3" key="1">
    <citation type="submission" date="2021-01" db="EMBL/GenBank/DDBJ databases">
        <authorList>
            <person name="Corre E."/>
            <person name="Pelletier E."/>
            <person name="Niang G."/>
            <person name="Scheremetjew M."/>
            <person name="Finn R."/>
            <person name="Kale V."/>
            <person name="Holt S."/>
            <person name="Cochrane G."/>
            <person name="Meng A."/>
            <person name="Brown T."/>
            <person name="Cohen L."/>
        </authorList>
    </citation>
    <scope>NUCLEOTIDE SEQUENCE</scope>
    <source>
        <strain evidence="3">CCMP3278</strain>
    </source>
</reference>
<feature type="compositionally biased region" description="Basic and acidic residues" evidence="2">
    <location>
        <begin position="1042"/>
        <end position="1052"/>
    </location>
</feature>
<feature type="region of interest" description="Disordered" evidence="2">
    <location>
        <begin position="1009"/>
        <end position="1075"/>
    </location>
</feature>
<evidence type="ECO:0000256" key="2">
    <source>
        <dbReference type="SAM" id="MobiDB-lite"/>
    </source>
</evidence>
<feature type="compositionally biased region" description="Polar residues" evidence="2">
    <location>
        <begin position="1026"/>
        <end position="1040"/>
    </location>
</feature>
<feature type="coiled-coil region" evidence="1">
    <location>
        <begin position="385"/>
        <end position="450"/>
    </location>
</feature>
<feature type="compositionally biased region" description="Acidic residues" evidence="2">
    <location>
        <begin position="121"/>
        <end position="131"/>
    </location>
</feature>
<feature type="compositionally biased region" description="Basic and acidic residues" evidence="2">
    <location>
        <begin position="108"/>
        <end position="119"/>
    </location>
</feature>
<feature type="compositionally biased region" description="Polar residues" evidence="2">
    <location>
        <begin position="741"/>
        <end position="765"/>
    </location>
</feature>
<feature type="compositionally biased region" description="Low complexity" evidence="2">
    <location>
        <begin position="472"/>
        <end position="484"/>
    </location>
</feature>
<gene>
    <name evidence="3" type="ORF">TOLI1172_LOCUS8077</name>
</gene>
<feature type="region of interest" description="Disordered" evidence="2">
    <location>
        <begin position="610"/>
        <end position="632"/>
    </location>
</feature>
<feature type="region of interest" description="Disordered" evidence="2">
    <location>
        <begin position="466"/>
        <end position="492"/>
    </location>
</feature>
<evidence type="ECO:0000313" key="3">
    <source>
        <dbReference type="EMBL" id="CAD8823679.1"/>
    </source>
</evidence>
<protein>
    <submittedName>
        <fullName evidence="3">Uncharacterized protein</fullName>
    </submittedName>
</protein>
<accession>A0A7S0ZJL8</accession>
<evidence type="ECO:0000256" key="1">
    <source>
        <dbReference type="SAM" id="Coils"/>
    </source>
</evidence>
<feature type="region of interest" description="Disordered" evidence="2">
    <location>
        <begin position="108"/>
        <end position="134"/>
    </location>
</feature>
<feature type="compositionally biased region" description="Low complexity" evidence="2">
    <location>
        <begin position="183"/>
        <end position="206"/>
    </location>
</feature>
<dbReference type="AlphaFoldDB" id="A0A7S0ZJL8"/>
<feature type="region of interest" description="Disordered" evidence="2">
    <location>
        <begin position="146"/>
        <end position="211"/>
    </location>
</feature>